<sequence>MMLKKGVLIISCICNLLVVAQQKDSLSTKNGIDNPSLLTTHHFGIFSSRINPNFKYKPPKKPILTISTTSGNNFHPFVEGYFPKDPDVREEQSKLIWYNRDFTFIDQQTTPADYSNIVIDAVIKEFRLSINIPLDKKNELGVTLRSYLITKGKHPFSIFTGDETIEWFHSNINGGEDPFGRRYYGLNQVNFKYFDRNGNTLELHNNDFFIGGIELNHFYYPTLSINKTKKIFINFGSHLGINTSKFNSSLDLGLSVNAIKKLKLNNSYEFNMGVGMNVLYKNLINFKEVIDLGNNPFLATIESDIEITKYTKKGNYNSLGINYQIQSRYNKRKEADYYRLLGNWEEIRGGWHHGIATLYRAQSNWSFVYTYGHPNYKLSLYFKEDFLVNNAPDFQTGVSLKIPVFK</sequence>
<comment type="caution">
    <text evidence="2">The sequence shown here is derived from an EMBL/GenBank/DDBJ whole genome shotgun (WGS) entry which is preliminary data.</text>
</comment>
<protein>
    <recommendedName>
        <fullName evidence="4">Porin</fullName>
    </recommendedName>
</protein>
<evidence type="ECO:0000313" key="3">
    <source>
        <dbReference type="Proteomes" id="UP001337305"/>
    </source>
</evidence>
<feature type="signal peptide" evidence="1">
    <location>
        <begin position="1"/>
        <end position="20"/>
    </location>
</feature>
<evidence type="ECO:0000313" key="2">
    <source>
        <dbReference type="EMBL" id="MEF3834689.1"/>
    </source>
</evidence>
<reference evidence="2 3" key="1">
    <citation type="submission" date="2022-09" db="EMBL/GenBank/DDBJ databases">
        <title>Genome sequencing of Flavivirga sp. MEBiC05379.</title>
        <authorList>
            <person name="Oh H.-M."/>
            <person name="Kwon K.K."/>
            <person name="Park M.J."/>
            <person name="Yang S.-H."/>
        </authorList>
    </citation>
    <scope>NUCLEOTIDE SEQUENCE [LARGE SCALE GENOMIC DNA]</scope>
    <source>
        <strain evidence="2 3">MEBiC05379</strain>
    </source>
</reference>
<evidence type="ECO:0000256" key="1">
    <source>
        <dbReference type="SAM" id="SignalP"/>
    </source>
</evidence>
<evidence type="ECO:0008006" key="4">
    <source>
        <dbReference type="Google" id="ProtNLM"/>
    </source>
</evidence>
<name>A0ABU7XW62_9FLAO</name>
<keyword evidence="3" id="KW-1185">Reference proteome</keyword>
<keyword evidence="1" id="KW-0732">Signal</keyword>
<organism evidence="2 3">
    <name type="scientific">Flavivirga spongiicola</name>
    <dbReference type="NCBI Taxonomy" id="421621"/>
    <lineage>
        <taxon>Bacteria</taxon>
        <taxon>Pseudomonadati</taxon>
        <taxon>Bacteroidota</taxon>
        <taxon>Flavobacteriia</taxon>
        <taxon>Flavobacteriales</taxon>
        <taxon>Flavobacteriaceae</taxon>
        <taxon>Flavivirga</taxon>
    </lineage>
</organism>
<dbReference type="RefSeq" id="WP_303307005.1">
    <property type="nucleotide sequence ID" value="NZ_JAODOP010000004.1"/>
</dbReference>
<gene>
    <name evidence="2" type="ORF">N1F79_16240</name>
</gene>
<dbReference type="EMBL" id="JAODOP010000004">
    <property type="protein sequence ID" value="MEF3834689.1"/>
    <property type="molecule type" value="Genomic_DNA"/>
</dbReference>
<dbReference type="Proteomes" id="UP001337305">
    <property type="component" value="Unassembled WGS sequence"/>
</dbReference>
<proteinExistence type="predicted"/>
<feature type="chain" id="PRO_5046630806" description="Porin" evidence="1">
    <location>
        <begin position="21"/>
        <end position="406"/>
    </location>
</feature>
<accession>A0ABU7XW62</accession>